<dbReference type="InterPro" id="IPR000914">
    <property type="entry name" value="SBP_5_dom"/>
</dbReference>
<protein>
    <submittedName>
        <fullName evidence="3">ABC transporter substrate-binding protein</fullName>
    </submittedName>
</protein>
<name>A0A101RLS8_9ACTN</name>
<dbReference type="SUPFAM" id="SSF53850">
    <property type="entry name" value="Periplasmic binding protein-like II"/>
    <property type="match status" value="1"/>
</dbReference>
<dbReference type="GO" id="GO:0015833">
    <property type="term" value="P:peptide transport"/>
    <property type="evidence" value="ECO:0007669"/>
    <property type="project" value="TreeGrafter"/>
</dbReference>
<dbReference type="Proteomes" id="UP000053669">
    <property type="component" value="Unassembled WGS sequence"/>
</dbReference>
<dbReference type="InterPro" id="IPR030678">
    <property type="entry name" value="Peptide/Ni-bd"/>
</dbReference>
<dbReference type="InterPro" id="IPR039424">
    <property type="entry name" value="SBP_5"/>
</dbReference>
<feature type="domain" description="Solute-binding protein family 5" evidence="2">
    <location>
        <begin position="93"/>
        <end position="424"/>
    </location>
</feature>
<dbReference type="EMBL" id="LMWU01000065">
    <property type="protein sequence ID" value="KUN57977.1"/>
    <property type="molecule type" value="Genomic_DNA"/>
</dbReference>
<keyword evidence="1" id="KW-0732">Signal</keyword>
<evidence type="ECO:0000256" key="1">
    <source>
        <dbReference type="SAM" id="SignalP"/>
    </source>
</evidence>
<organism evidence="3 4">
    <name type="scientific">Streptomyces canus</name>
    <dbReference type="NCBI Taxonomy" id="58343"/>
    <lineage>
        <taxon>Bacteria</taxon>
        <taxon>Bacillati</taxon>
        <taxon>Actinomycetota</taxon>
        <taxon>Actinomycetes</taxon>
        <taxon>Kitasatosporales</taxon>
        <taxon>Streptomycetaceae</taxon>
        <taxon>Streptomyces</taxon>
        <taxon>Streptomyces aurantiacus group</taxon>
    </lineage>
</organism>
<sequence length="531" mass="56352">MRIRSSHPRPGRPPRQLSQALAAAVAVAVLATATAACDSTPAATSNSGTDVTLALSILGTPNSFDPAQLIEGQQTYVWDSIFDTLLLQDNKGELHPGAAQSWSYAKDGRTLTLKIRQGMKFSSGDPVDANAVKATLERIRSTPGQSQLSLSSVSAVEAPDASTVVIELKQPDASLLGALSTSPGVIGDPKTMANKSSALNPVGSGPYILDTKATVNGSVYVLKRRDDYWNKKAYPFRTVKIRVITDPTASANALKAGETNAGTADVSQLPALKAAGFQITHVKATAGAFLVLADRAGTKLKPLGDLRVRKAINMAFDRQKIVTQVLRGSGKATDQLFNPQGGAYDQTLNKLYPYDVAGAEKLLSEAGYPNGFSVTMPSLVFTKSFEPIFTQALADIGIKATWEPVPAQQTASAVASGKYPMFLLVEGLASDAIMTRSFYTPTGFRNVFRTTDPKLTELLGQAARELDPAKAAGIYRKINEFGVENAWLAPVFHLGSDWATKKGITYLGDGSSTMSTIRQFGVAGSSQQSGE</sequence>
<dbReference type="PANTHER" id="PTHR30290">
    <property type="entry name" value="PERIPLASMIC BINDING COMPONENT OF ABC TRANSPORTER"/>
    <property type="match status" value="1"/>
</dbReference>
<evidence type="ECO:0000259" key="2">
    <source>
        <dbReference type="Pfam" id="PF00496"/>
    </source>
</evidence>
<gene>
    <name evidence="3" type="ORF">AQJ46_44075</name>
</gene>
<comment type="caution">
    <text evidence="3">The sequence shown here is derived from an EMBL/GenBank/DDBJ whole genome shotgun (WGS) entry which is preliminary data.</text>
</comment>
<dbReference type="Gene3D" id="3.40.190.10">
    <property type="entry name" value="Periplasmic binding protein-like II"/>
    <property type="match status" value="1"/>
</dbReference>
<dbReference type="Pfam" id="PF00496">
    <property type="entry name" value="SBP_bac_5"/>
    <property type="match status" value="1"/>
</dbReference>
<dbReference type="GO" id="GO:0042597">
    <property type="term" value="C:periplasmic space"/>
    <property type="evidence" value="ECO:0007669"/>
    <property type="project" value="UniProtKB-ARBA"/>
</dbReference>
<dbReference type="STRING" id="58343.AQJ46_44075"/>
<accession>A0A101RLS8</accession>
<dbReference type="AlphaFoldDB" id="A0A101RLS8"/>
<feature type="chain" id="PRO_5007105117" evidence="1">
    <location>
        <begin position="36"/>
        <end position="531"/>
    </location>
</feature>
<reference evidence="3 4" key="1">
    <citation type="submission" date="2015-10" db="EMBL/GenBank/DDBJ databases">
        <title>Draft genome sequence of Streptomyces canus DSM 40017, type strain for the species Streptomyces canus.</title>
        <authorList>
            <person name="Ruckert C."/>
            <person name="Winkler A."/>
            <person name="Kalinowski J."/>
            <person name="Kampfer P."/>
            <person name="Glaeser S."/>
        </authorList>
    </citation>
    <scope>NUCLEOTIDE SEQUENCE [LARGE SCALE GENOMIC DNA]</scope>
    <source>
        <strain evidence="3 4">DSM 40017</strain>
    </source>
</reference>
<dbReference type="RefSeq" id="WP_059210989.1">
    <property type="nucleotide sequence ID" value="NZ_KQ948677.1"/>
</dbReference>
<evidence type="ECO:0000313" key="3">
    <source>
        <dbReference type="EMBL" id="KUN57977.1"/>
    </source>
</evidence>
<dbReference type="PIRSF" id="PIRSF002741">
    <property type="entry name" value="MppA"/>
    <property type="match status" value="1"/>
</dbReference>
<feature type="signal peptide" evidence="1">
    <location>
        <begin position="1"/>
        <end position="35"/>
    </location>
</feature>
<dbReference type="GO" id="GO:1904680">
    <property type="term" value="F:peptide transmembrane transporter activity"/>
    <property type="evidence" value="ECO:0007669"/>
    <property type="project" value="TreeGrafter"/>
</dbReference>
<dbReference type="GO" id="GO:0043190">
    <property type="term" value="C:ATP-binding cassette (ABC) transporter complex"/>
    <property type="evidence" value="ECO:0007669"/>
    <property type="project" value="InterPro"/>
</dbReference>
<dbReference type="Gene3D" id="3.10.105.10">
    <property type="entry name" value="Dipeptide-binding Protein, Domain 3"/>
    <property type="match status" value="1"/>
</dbReference>
<evidence type="ECO:0000313" key="4">
    <source>
        <dbReference type="Proteomes" id="UP000053669"/>
    </source>
</evidence>
<proteinExistence type="predicted"/>